<reference evidence="2" key="1">
    <citation type="submission" date="2022-11" db="UniProtKB">
        <authorList>
            <consortium name="WormBaseParasite"/>
        </authorList>
    </citation>
    <scope>IDENTIFICATION</scope>
</reference>
<accession>A0AC34FWC4</accession>
<dbReference type="Proteomes" id="UP000887579">
    <property type="component" value="Unplaced"/>
</dbReference>
<protein>
    <submittedName>
        <fullName evidence="2">Nuclear receptor domain-containing protein</fullName>
    </submittedName>
</protein>
<sequence>MTSTLHLRINICYACAAFFRRSANAWKAYKCQSHTKNCDLTTQKRPLCRLCRYNRCVELNLKTCNSDPTCFEVTQQNDDTDPWNVVDMLHQINKQSSRIADDSDPFTNFSSILTSLVEAAKPKSQLVPVKPLSVKSKAVRAWFQKNVALNTAKLLTCCPDFQKLPFEEKLHQYYTEELRLQNYASRQAKLYKLASMVEQFMQHKTEVLKAWSVFNFGKHPFPFCKFETNYYTYKN</sequence>
<proteinExistence type="predicted"/>
<evidence type="ECO:0000313" key="2">
    <source>
        <dbReference type="WBParaSite" id="ES5_v2.g21614.t1"/>
    </source>
</evidence>
<dbReference type="WBParaSite" id="ES5_v2.g21614.t1">
    <property type="protein sequence ID" value="ES5_v2.g21614.t1"/>
    <property type="gene ID" value="ES5_v2.g21614"/>
</dbReference>
<organism evidence="1 2">
    <name type="scientific">Panagrolaimus sp. ES5</name>
    <dbReference type="NCBI Taxonomy" id="591445"/>
    <lineage>
        <taxon>Eukaryota</taxon>
        <taxon>Metazoa</taxon>
        <taxon>Ecdysozoa</taxon>
        <taxon>Nematoda</taxon>
        <taxon>Chromadorea</taxon>
        <taxon>Rhabditida</taxon>
        <taxon>Tylenchina</taxon>
        <taxon>Panagrolaimomorpha</taxon>
        <taxon>Panagrolaimoidea</taxon>
        <taxon>Panagrolaimidae</taxon>
        <taxon>Panagrolaimus</taxon>
    </lineage>
</organism>
<evidence type="ECO:0000313" key="1">
    <source>
        <dbReference type="Proteomes" id="UP000887579"/>
    </source>
</evidence>
<name>A0AC34FWC4_9BILA</name>